<dbReference type="Proteomes" id="UP001202289">
    <property type="component" value="Unassembled WGS sequence"/>
</dbReference>
<evidence type="ECO:0000313" key="2">
    <source>
        <dbReference type="Proteomes" id="UP001202289"/>
    </source>
</evidence>
<keyword evidence="2" id="KW-1185">Reference proteome</keyword>
<evidence type="ECO:0000313" key="1">
    <source>
        <dbReference type="EMBL" id="MCM3736130.1"/>
    </source>
</evidence>
<gene>
    <name evidence="1" type="ORF">M3215_09905</name>
</gene>
<proteinExistence type="predicted"/>
<reference evidence="1" key="1">
    <citation type="submission" date="2022-05" db="EMBL/GenBank/DDBJ databases">
        <title>Comparative Genomics of Spacecraft Associated Microbes.</title>
        <authorList>
            <person name="Tran M.T."/>
            <person name="Wright A."/>
            <person name="Seuylemezian A."/>
            <person name="Eisen J."/>
            <person name="Coil D."/>
        </authorList>
    </citation>
    <scope>NUCLEOTIDE SEQUENCE</scope>
    <source>
        <strain evidence="1">FAIRING 10M-2.2</strain>
    </source>
</reference>
<dbReference type="EMBL" id="JAMBOP010000009">
    <property type="protein sequence ID" value="MCM3736130.1"/>
    <property type="molecule type" value="Genomic_DNA"/>
</dbReference>
<accession>A0ACC6A5J1</accession>
<sequence>MKKMIITTLAIVTTIGIAATMVLSTDAFANIDTKTKTETSPEVLAHFKSINPSITNSEVDSIMEQRNQLDELHKQIEKLELDYGILVDNTKDPNKEPKSIDDLTAEQRKNYIELRVKFWDGEIQFLDAQYKAGLIKKDIYKEDKKNFEVARKNCIE</sequence>
<name>A0ACC6A5J1_9BACI</name>
<organism evidence="1 2">
    <name type="scientific">Bacillus cytotoxicus</name>
    <dbReference type="NCBI Taxonomy" id="580165"/>
    <lineage>
        <taxon>Bacteria</taxon>
        <taxon>Bacillati</taxon>
        <taxon>Bacillota</taxon>
        <taxon>Bacilli</taxon>
        <taxon>Bacillales</taxon>
        <taxon>Bacillaceae</taxon>
        <taxon>Bacillus</taxon>
        <taxon>Bacillus cereus group</taxon>
    </lineage>
</organism>
<comment type="caution">
    <text evidence="1">The sequence shown here is derived from an EMBL/GenBank/DDBJ whole genome shotgun (WGS) entry which is preliminary data.</text>
</comment>
<protein>
    <submittedName>
        <fullName evidence="1">Uncharacterized protein</fullName>
    </submittedName>
</protein>